<keyword evidence="4 7" id="KW-0489">Methyltransferase</keyword>
<dbReference type="EC" id="2.1.1.77" evidence="7"/>
<dbReference type="PROSITE" id="PS01279">
    <property type="entry name" value="PCMT"/>
    <property type="match status" value="1"/>
</dbReference>
<evidence type="ECO:0000256" key="5">
    <source>
        <dbReference type="ARBA" id="ARBA00022679"/>
    </source>
</evidence>
<evidence type="ECO:0000313" key="8">
    <source>
        <dbReference type="EMBL" id="SHO51125.1"/>
    </source>
</evidence>
<organism evidence="8 9">
    <name type="scientific">Desulfopila aestuarii DSM 18488</name>
    <dbReference type="NCBI Taxonomy" id="1121416"/>
    <lineage>
        <taxon>Bacteria</taxon>
        <taxon>Pseudomonadati</taxon>
        <taxon>Thermodesulfobacteriota</taxon>
        <taxon>Desulfobulbia</taxon>
        <taxon>Desulfobulbales</taxon>
        <taxon>Desulfocapsaceae</taxon>
        <taxon>Desulfopila</taxon>
    </lineage>
</organism>
<dbReference type="PANTHER" id="PTHR11579:SF0">
    <property type="entry name" value="PROTEIN-L-ISOASPARTATE(D-ASPARTATE) O-METHYLTRANSFERASE"/>
    <property type="match status" value="1"/>
</dbReference>
<dbReference type="GO" id="GO:0030091">
    <property type="term" value="P:protein repair"/>
    <property type="evidence" value="ECO:0007669"/>
    <property type="project" value="UniProtKB-UniRule"/>
</dbReference>
<dbReference type="RefSeq" id="WP_073615297.1">
    <property type="nucleotide sequence ID" value="NZ_FRFE01000023.1"/>
</dbReference>
<feature type="active site" evidence="7">
    <location>
        <position position="104"/>
    </location>
</feature>
<evidence type="ECO:0000313" key="9">
    <source>
        <dbReference type="Proteomes" id="UP000184603"/>
    </source>
</evidence>
<keyword evidence="9" id="KW-1185">Reference proteome</keyword>
<sequence length="253" mass="27861">MSPIRCSFPIYTRITIAQIPLITLAIAFLQLLLGMTASASDFPQGFPEKEIRKMLATIQAYGMTDTTVLNAMQRVPRHAFVPEKYRKYSYQDSPLGIGYGQTISQPYIVAEMTWLLNLTPDSKVLEIGTGSGYQAAVLSEISSQVYSIEIVEPLLEQARKNLTAAGYTNIKVRLGDGYHGWPEAAPFSAIIVTCAAGHIPPPLLDQLARGGRMVIPVGKRFGTQYLILVTKQMDGTISSKNILPVRFVPLVRK</sequence>
<comment type="subcellular location">
    <subcellularLocation>
        <location evidence="1 7">Cytoplasm</location>
    </subcellularLocation>
</comment>
<keyword evidence="6 7" id="KW-0949">S-adenosyl-L-methionine</keyword>
<evidence type="ECO:0000256" key="3">
    <source>
        <dbReference type="ARBA" id="ARBA00022490"/>
    </source>
</evidence>
<dbReference type="Pfam" id="PF01135">
    <property type="entry name" value="PCMT"/>
    <property type="match status" value="1"/>
</dbReference>
<dbReference type="NCBIfam" id="TIGR00080">
    <property type="entry name" value="pimt"/>
    <property type="match status" value="1"/>
</dbReference>
<evidence type="ECO:0000256" key="6">
    <source>
        <dbReference type="ARBA" id="ARBA00022691"/>
    </source>
</evidence>
<dbReference type="Gene3D" id="3.40.50.150">
    <property type="entry name" value="Vaccinia Virus protein VP39"/>
    <property type="match status" value="1"/>
</dbReference>
<evidence type="ECO:0000256" key="1">
    <source>
        <dbReference type="ARBA" id="ARBA00004496"/>
    </source>
</evidence>
<proteinExistence type="inferred from homology"/>
<dbReference type="EMBL" id="FRFE01000023">
    <property type="protein sequence ID" value="SHO51125.1"/>
    <property type="molecule type" value="Genomic_DNA"/>
</dbReference>
<dbReference type="SUPFAM" id="SSF53335">
    <property type="entry name" value="S-adenosyl-L-methionine-dependent methyltransferases"/>
    <property type="match status" value="1"/>
</dbReference>
<dbReference type="NCBIfam" id="NF001453">
    <property type="entry name" value="PRK00312.1"/>
    <property type="match status" value="1"/>
</dbReference>
<evidence type="ECO:0000256" key="2">
    <source>
        <dbReference type="ARBA" id="ARBA00005369"/>
    </source>
</evidence>
<dbReference type="FunFam" id="3.40.50.150:FF:000010">
    <property type="entry name" value="Protein-L-isoaspartate O-methyltransferase"/>
    <property type="match status" value="1"/>
</dbReference>
<reference evidence="8 9" key="1">
    <citation type="submission" date="2016-12" db="EMBL/GenBank/DDBJ databases">
        <authorList>
            <person name="Song W.-J."/>
            <person name="Kurnit D.M."/>
        </authorList>
    </citation>
    <scope>NUCLEOTIDE SEQUENCE [LARGE SCALE GENOMIC DNA]</scope>
    <source>
        <strain evidence="8 9">DSM 18488</strain>
    </source>
</reference>
<dbReference type="HAMAP" id="MF_00090">
    <property type="entry name" value="PIMT"/>
    <property type="match status" value="1"/>
</dbReference>
<keyword evidence="3 7" id="KW-0963">Cytoplasm</keyword>
<dbReference type="CDD" id="cd02440">
    <property type="entry name" value="AdoMet_MTases"/>
    <property type="match status" value="1"/>
</dbReference>
<dbReference type="GO" id="GO:0004719">
    <property type="term" value="F:protein-L-isoaspartate (D-aspartate) O-methyltransferase activity"/>
    <property type="evidence" value="ECO:0007669"/>
    <property type="project" value="UniProtKB-UniRule"/>
</dbReference>
<evidence type="ECO:0000256" key="7">
    <source>
        <dbReference type="HAMAP-Rule" id="MF_00090"/>
    </source>
</evidence>
<protein>
    <recommendedName>
        <fullName evidence="7">Protein-L-isoaspartate O-methyltransferase</fullName>
        <ecNumber evidence="7">2.1.1.77</ecNumber>
    </recommendedName>
    <alternativeName>
        <fullName evidence="7">L-isoaspartyl protein carboxyl methyltransferase</fullName>
    </alternativeName>
    <alternativeName>
        <fullName evidence="7">Protein L-isoaspartyl methyltransferase</fullName>
    </alternativeName>
    <alternativeName>
        <fullName evidence="7">Protein-beta-aspartate methyltransferase</fullName>
        <shortName evidence="7">PIMT</shortName>
    </alternativeName>
</protein>
<dbReference type="GO" id="GO:0005737">
    <property type="term" value="C:cytoplasm"/>
    <property type="evidence" value="ECO:0007669"/>
    <property type="project" value="UniProtKB-SubCell"/>
</dbReference>
<comment type="similarity">
    <text evidence="2 7">Belongs to the methyltransferase superfamily. L-isoaspartyl/D-aspartyl protein methyltransferase family.</text>
</comment>
<accession>A0A1M7YEQ1</accession>
<name>A0A1M7YEQ1_9BACT</name>
<dbReference type="PANTHER" id="PTHR11579">
    <property type="entry name" value="PROTEIN-L-ISOASPARTATE O-METHYLTRANSFERASE"/>
    <property type="match status" value="1"/>
</dbReference>
<dbReference type="GO" id="GO:0032259">
    <property type="term" value="P:methylation"/>
    <property type="evidence" value="ECO:0007669"/>
    <property type="project" value="UniProtKB-KW"/>
</dbReference>
<comment type="function">
    <text evidence="7">Catalyzes the methyl esterification of L-isoaspartyl residues in peptides and proteins that result from spontaneous decomposition of normal L-aspartyl and L-asparaginyl residues. It plays a role in the repair and/or degradation of damaged proteins.</text>
</comment>
<dbReference type="InterPro" id="IPR029063">
    <property type="entry name" value="SAM-dependent_MTases_sf"/>
</dbReference>
<keyword evidence="5 7" id="KW-0808">Transferase</keyword>
<dbReference type="AlphaFoldDB" id="A0A1M7YEQ1"/>
<dbReference type="InterPro" id="IPR000682">
    <property type="entry name" value="PCMT"/>
</dbReference>
<comment type="catalytic activity">
    <reaction evidence="7">
        <text>[protein]-L-isoaspartate + S-adenosyl-L-methionine = [protein]-L-isoaspartate alpha-methyl ester + S-adenosyl-L-homocysteine</text>
        <dbReference type="Rhea" id="RHEA:12705"/>
        <dbReference type="Rhea" id="RHEA-COMP:12143"/>
        <dbReference type="Rhea" id="RHEA-COMP:12144"/>
        <dbReference type="ChEBI" id="CHEBI:57856"/>
        <dbReference type="ChEBI" id="CHEBI:59789"/>
        <dbReference type="ChEBI" id="CHEBI:90596"/>
        <dbReference type="ChEBI" id="CHEBI:90598"/>
        <dbReference type="EC" id="2.1.1.77"/>
    </reaction>
</comment>
<dbReference type="STRING" id="1121416.SAMN02745220_03857"/>
<dbReference type="Proteomes" id="UP000184603">
    <property type="component" value="Unassembled WGS sequence"/>
</dbReference>
<evidence type="ECO:0000256" key="4">
    <source>
        <dbReference type="ARBA" id="ARBA00022603"/>
    </source>
</evidence>
<gene>
    <name evidence="7" type="primary">pcm</name>
    <name evidence="8" type="ORF">SAMN02745220_03857</name>
</gene>